<dbReference type="PANTHER" id="PTHR43133">
    <property type="entry name" value="RNA POLYMERASE ECF-TYPE SIGMA FACTO"/>
    <property type="match status" value="1"/>
</dbReference>
<dbReference type="SUPFAM" id="SSF88659">
    <property type="entry name" value="Sigma3 and sigma4 domains of RNA polymerase sigma factors"/>
    <property type="match status" value="1"/>
</dbReference>
<evidence type="ECO:0000259" key="5">
    <source>
        <dbReference type="Pfam" id="PF04542"/>
    </source>
</evidence>
<dbReference type="NCBIfam" id="TIGR02937">
    <property type="entry name" value="sigma70-ECF"/>
    <property type="match status" value="1"/>
</dbReference>
<proteinExistence type="inferred from homology"/>
<keyword evidence="4" id="KW-0804">Transcription</keyword>
<name>A0ABS7ETK6_9FLAO</name>
<dbReference type="EMBL" id="JAHZSV010000020">
    <property type="protein sequence ID" value="MBW8200885.1"/>
    <property type="molecule type" value="Genomic_DNA"/>
</dbReference>
<dbReference type="InterPro" id="IPR039425">
    <property type="entry name" value="RNA_pol_sigma-70-like"/>
</dbReference>
<dbReference type="Proteomes" id="UP001196136">
    <property type="component" value="Unassembled WGS sequence"/>
</dbReference>
<keyword evidence="3" id="KW-0731">Sigma factor</keyword>
<organism evidence="6 7">
    <name type="scientific">Flagellimonas abyssi</name>
    <dbReference type="NCBI Taxonomy" id="2864871"/>
    <lineage>
        <taxon>Bacteria</taxon>
        <taxon>Pseudomonadati</taxon>
        <taxon>Bacteroidota</taxon>
        <taxon>Flavobacteriia</taxon>
        <taxon>Flavobacteriales</taxon>
        <taxon>Flavobacteriaceae</taxon>
        <taxon>Flagellimonas</taxon>
    </lineage>
</organism>
<dbReference type="InterPro" id="IPR013324">
    <property type="entry name" value="RNA_pol_sigma_r3/r4-like"/>
</dbReference>
<dbReference type="InterPro" id="IPR007627">
    <property type="entry name" value="RNA_pol_sigma70_r2"/>
</dbReference>
<protein>
    <submittedName>
        <fullName evidence="6">Sigma-70 family RNA polymerase sigma factor</fullName>
    </submittedName>
</protein>
<gene>
    <name evidence="6" type="ORF">K1F36_13725</name>
</gene>
<feature type="domain" description="RNA polymerase sigma-70 region 2" evidence="5">
    <location>
        <begin position="26"/>
        <end position="90"/>
    </location>
</feature>
<reference evidence="6 7" key="1">
    <citation type="submission" date="2021-08" db="EMBL/GenBank/DDBJ databases">
        <title>Muricauda profundi sp. nov., a marine bacterium isolated from deep seawater of the Mariana Trench.</title>
        <authorList>
            <person name="Wei Y."/>
        </authorList>
    </citation>
    <scope>NUCLEOTIDE SEQUENCE [LARGE SCALE GENOMIC DNA]</scope>
    <source>
        <strain evidence="6 7">W52</strain>
    </source>
</reference>
<evidence type="ECO:0000313" key="7">
    <source>
        <dbReference type="Proteomes" id="UP001196136"/>
    </source>
</evidence>
<accession>A0ABS7ETK6</accession>
<dbReference type="PANTHER" id="PTHR43133:SF46">
    <property type="entry name" value="RNA POLYMERASE SIGMA-70 FACTOR ECF SUBFAMILY"/>
    <property type="match status" value="1"/>
</dbReference>
<sequence length="265" mass="31414">MLVISNIDNKHLELLKKGCPSTFAEIYTKYNRPIYWLGKSFLDDGFVVQTLVQDVFLKLWVNRDSLESPKHIYFFLRFVMKRECISYYTRPKNRFFRKVHSLESFENYQDYMVGYDPDEDNTNFKLQEGEQEKFESIIRVLPLLDDSKRHVINLCLKYGFQYKAISMATGKGIKETCREIKEAIEDIKTILHQGNKLDSSNNNTDEIKFIGEMTEEQARVFKMRCELKYSFSEIANELNLSQKEVHQEFMIAYRLMEAKHQLQSA</sequence>
<dbReference type="Pfam" id="PF04542">
    <property type="entry name" value="Sigma70_r2"/>
    <property type="match status" value="1"/>
</dbReference>
<comment type="similarity">
    <text evidence="1">Belongs to the sigma-70 factor family. ECF subfamily.</text>
</comment>
<evidence type="ECO:0000313" key="6">
    <source>
        <dbReference type="EMBL" id="MBW8200885.1"/>
    </source>
</evidence>
<dbReference type="Gene3D" id="1.10.1740.10">
    <property type="match status" value="1"/>
</dbReference>
<dbReference type="InterPro" id="IPR014284">
    <property type="entry name" value="RNA_pol_sigma-70_dom"/>
</dbReference>
<dbReference type="SUPFAM" id="SSF88946">
    <property type="entry name" value="Sigma2 domain of RNA polymerase sigma factors"/>
    <property type="match status" value="1"/>
</dbReference>
<evidence type="ECO:0000256" key="3">
    <source>
        <dbReference type="ARBA" id="ARBA00023082"/>
    </source>
</evidence>
<evidence type="ECO:0000256" key="1">
    <source>
        <dbReference type="ARBA" id="ARBA00010641"/>
    </source>
</evidence>
<evidence type="ECO:0000256" key="2">
    <source>
        <dbReference type="ARBA" id="ARBA00023015"/>
    </source>
</evidence>
<keyword evidence="2" id="KW-0805">Transcription regulation</keyword>
<keyword evidence="7" id="KW-1185">Reference proteome</keyword>
<evidence type="ECO:0000256" key="4">
    <source>
        <dbReference type="ARBA" id="ARBA00023163"/>
    </source>
</evidence>
<comment type="caution">
    <text evidence="6">The sequence shown here is derived from an EMBL/GenBank/DDBJ whole genome shotgun (WGS) entry which is preliminary data.</text>
</comment>
<dbReference type="InterPro" id="IPR013325">
    <property type="entry name" value="RNA_pol_sigma_r2"/>
</dbReference>